<evidence type="ECO:0000313" key="1">
    <source>
        <dbReference type="EMBL" id="SFG35594.1"/>
    </source>
</evidence>
<proteinExistence type="predicted"/>
<name>A0A1I2R4G9_9HYPH</name>
<protein>
    <submittedName>
        <fullName evidence="1">Uncharacterized protein</fullName>
    </submittedName>
</protein>
<accession>A0A1I2R4G9</accession>
<evidence type="ECO:0000313" key="2">
    <source>
        <dbReference type="Proteomes" id="UP000199229"/>
    </source>
</evidence>
<organism evidence="1 2">
    <name type="scientific">Methylobacterium gossipiicola</name>
    <dbReference type="NCBI Taxonomy" id="582675"/>
    <lineage>
        <taxon>Bacteria</taxon>
        <taxon>Pseudomonadati</taxon>
        <taxon>Pseudomonadota</taxon>
        <taxon>Alphaproteobacteria</taxon>
        <taxon>Hyphomicrobiales</taxon>
        <taxon>Methylobacteriaceae</taxon>
        <taxon>Methylobacterium</taxon>
    </lineage>
</organism>
<dbReference type="RefSeq" id="WP_091968442.1">
    <property type="nucleotide sequence ID" value="NZ_FOPM01000002.1"/>
</dbReference>
<dbReference type="AlphaFoldDB" id="A0A1I2R4G9"/>
<dbReference type="Proteomes" id="UP000199229">
    <property type="component" value="Unassembled WGS sequence"/>
</dbReference>
<gene>
    <name evidence="1" type="ORF">SAMN05192565_10278</name>
</gene>
<keyword evidence="2" id="KW-1185">Reference proteome</keyword>
<sequence length="140" mass="14773">MKNGLLGAIVVIASLGAEAQAAGRTPGRPHPVMAPLESAATACFAETILANPTATKHARAGRWYEAAGVTGFLCRPEVDAMVRAYDDLHGRGTGGRYFRTAYARHLGEQLAGRLQPLLQRHDVASAEPAADRTETAPPAE</sequence>
<dbReference type="OrthoDB" id="8446710at2"/>
<reference evidence="2" key="1">
    <citation type="submission" date="2016-10" db="EMBL/GenBank/DDBJ databases">
        <authorList>
            <person name="Varghese N."/>
            <person name="Submissions S."/>
        </authorList>
    </citation>
    <scope>NUCLEOTIDE SEQUENCE [LARGE SCALE GENOMIC DNA]</scope>
    <source>
        <strain evidence="2">Gh-105</strain>
    </source>
</reference>
<dbReference type="EMBL" id="FOPM01000002">
    <property type="protein sequence ID" value="SFG35594.1"/>
    <property type="molecule type" value="Genomic_DNA"/>
</dbReference>